<feature type="compositionally biased region" description="Polar residues" evidence="2">
    <location>
        <begin position="291"/>
        <end position="306"/>
    </location>
</feature>
<comment type="caution">
    <text evidence="4">The sequence shown here is derived from an EMBL/GenBank/DDBJ whole genome shotgun (WGS) entry which is preliminary data.</text>
</comment>
<dbReference type="GO" id="GO:0016554">
    <property type="term" value="P:cytidine to uridine editing"/>
    <property type="evidence" value="ECO:0007669"/>
    <property type="project" value="InterPro"/>
</dbReference>
<protein>
    <recommendedName>
        <fullName evidence="3">MORF/ORRM1/DAG-like MORF domain-containing protein</fullName>
    </recommendedName>
</protein>
<feature type="compositionally biased region" description="Basic and acidic residues" evidence="2">
    <location>
        <begin position="205"/>
        <end position="214"/>
    </location>
</feature>
<evidence type="ECO:0000259" key="3">
    <source>
        <dbReference type="Pfam" id="PF21864"/>
    </source>
</evidence>
<feature type="domain" description="MORF/ORRM1/DAG-like MORF" evidence="3">
    <location>
        <begin position="87"/>
        <end position="187"/>
    </location>
</feature>
<reference evidence="4 5" key="1">
    <citation type="submission" date="2020-10" db="EMBL/GenBank/DDBJ databases">
        <title>The Coptis chinensis genome and diversification of protoberbering-type alkaloids.</title>
        <authorList>
            <person name="Wang B."/>
            <person name="Shu S."/>
            <person name="Song C."/>
            <person name="Liu Y."/>
        </authorList>
    </citation>
    <scope>NUCLEOTIDE SEQUENCE [LARGE SCALE GENOMIC DNA]</scope>
    <source>
        <strain evidence="4">HL-2020</strain>
        <tissue evidence="4">Leaf</tissue>
    </source>
</reference>
<accession>A0A835HKS0</accession>
<evidence type="ECO:0000256" key="1">
    <source>
        <dbReference type="ARBA" id="ARBA00022946"/>
    </source>
</evidence>
<feature type="compositionally biased region" description="Polar residues" evidence="2">
    <location>
        <begin position="266"/>
        <end position="278"/>
    </location>
</feature>
<evidence type="ECO:0000256" key="2">
    <source>
        <dbReference type="SAM" id="MobiDB-lite"/>
    </source>
</evidence>
<dbReference type="InterPro" id="IPR039206">
    <property type="entry name" value="MORF/ORRM1/DAG-like"/>
</dbReference>
<organism evidence="4 5">
    <name type="scientific">Coptis chinensis</name>
    <dbReference type="NCBI Taxonomy" id="261450"/>
    <lineage>
        <taxon>Eukaryota</taxon>
        <taxon>Viridiplantae</taxon>
        <taxon>Streptophyta</taxon>
        <taxon>Embryophyta</taxon>
        <taxon>Tracheophyta</taxon>
        <taxon>Spermatophyta</taxon>
        <taxon>Magnoliopsida</taxon>
        <taxon>Ranunculales</taxon>
        <taxon>Ranunculaceae</taxon>
        <taxon>Coptidoideae</taxon>
        <taxon>Coptis</taxon>
    </lineage>
</organism>
<evidence type="ECO:0000313" key="4">
    <source>
        <dbReference type="EMBL" id="KAF9601441.1"/>
    </source>
</evidence>
<keyword evidence="5" id="KW-1185">Reference proteome</keyword>
<feature type="compositionally biased region" description="Polar residues" evidence="2">
    <location>
        <begin position="220"/>
        <end position="231"/>
    </location>
</feature>
<name>A0A835HKS0_9MAGN</name>
<sequence length="425" mass="47624">MAGLISLRLRRTLTLTSSLLNRNFTSLSSPPKVSSSTSSFYPQNYLKTQIACFKSSLPLQSSRYGNNNKNDEESMDPNAVLFEGCDYNHWLITMDFPKDPKPTPEEMVETYVQTCAKVVGSVEEAKKLIYACSTTTYQGFQVMVSEEMSEKFRGKSHTDLYSLPGVVFILPDSYIDPSNKEYGGDKYENGIITYRPPPVQYRPGRYGDRNRSNDRPPMQPRNQSYDHQGSAQGDRRNYAPQQNFGSRENFGPGPGPAGPGVGRDSGVQQNYPPQQNFVPSPAAPGGGRNYVAQQNYPPQQNFSSTPAGPGDGRGTGVQLNSVPQSYIPQQNYGPVPVGQQTGGRETYQAERREPMPSYQRDFPQVGRGDNMPPENRDDYRFNYSHRRPGLLEGQRYPRTEQRDGMQGGEQQNFNPPMGQMRNDQV</sequence>
<dbReference type="GO" id="GO:0005739">
    <property type="term" value="C:mitochondrion"/>
    <property type="evidence" value="ECO:0007669"/>
    <property type="project" value="TreeGrafter"/>
</dbReference>
<gene>
    <name evidence="4" type="ORF">IFM89_020208</name>
</gene>
<feature type="compositionally biased region" description="Polar residues" evidence="2">
    <location>
        <begin position="317"/>
        <end position="343"/>
    </location>
</feature>
<dbReference type="PANTHER" id="PTHR31346:SF5">
    <property type="entry name" value="MULTIPLE ORGANELLAR RNA EDITING FACTOR 1, MITOCHONDRIAL"/>
    <property type="match status" value="1"/>
</dbReference>
<dbReference type="GO" id="GO:0080156">
    <property type="term" value="P:mitochondrial mRNA modification"/>
    <property type="evidence" value="ECO:0007669"/>
    <property type="project" value="TreeGrafter"/>
</dbReference>
<keyword evidence="1" id="KW-0809">Transit peptide</keyword>
<dbReference type="Proteomes" id="UP000631114">
    <property type="component" value="Unassembled WGS sequence"/>
</dbReference>
<dbReference type="PANTHER" id="PTHR31346">
    <property type="entry name" value="MULTIPLE ORGANELLAR RNA EDITING FACTOR 2, CHLOROPLASTIC-RELATED-RELATED"/>
    <property type="match status" value="1"/>
</dbReference>
<dbReference type="OrthoDB" id="1706674at2759"/>
<dbReference type="AlphaFoldDB" id="A0A835HKS0"/>
<evidence type="ECO:0000313" key="5">
    <source>
        <dbReference type="Proteomes" id="UP000631114"/>
    </source>
</evidence>
<dbReference type="EMBL" id="JADFTS010000006">
    <property type="protein sequence ID" value="KAF9601441.1"/>
    <property type="molecule type" value="Genomic_DNA"/>
</dbReference>
<proteinExistence type="predicted"/>
<dbReference type="Pfam" id="PF21864">
    <property type="entry name" value="MORF_dom"/>
    <property type="match status" value="1"/>
</dbReference>
<feature type="region of interest" description="Disordered" evidence="2">
    <location>
        <begin position="180"/>
        <end position="425"/>
    </location>
</feature>
<dbReference type="InterPro" id="IPR054059">
    <property type="entry name" value="MORF/ORRM1/DAG-like_MORF"/>
</dbReference>